<dbReference type="RefSeq" id="WP_382372554.1">
    <property type="nucleotide sequence ID" value="NZ_JBHRZI010000011.1"/>
</dbReference>
<protein>
    <recommendedName>
        <fullName evidence="3">DUF4258 domain-containing protein</fullName>
    </recommendedName>
</protein>
<dbReference type="Proteomes" id="UP001595690">
    <property type="component" value="Unassembled WGS sequence"/>
</dbReference>
<evidence type="ECO:0008006" key="3">
    <source>
        <dbReference type="Google" id="ProtNLM"/>
    </source>
</evidence>
<organism evidence="1 2">
    <name type="scientific">Lentzea rhizosphaerae</name>
    <dbReference type="NCBI Taxonomy" id="2041025"/>
    <lineage>
        <taxon>Bacteria</taxon>
        <taxon>Bacillati</taxon>
        <taxon>Actinomycetota</taxon>
        <taxon>Actinomycetes</taxon>
        <taxon>Pseudonocardiales</taxon>
        <taxon>Pseudonocardiaceae</taxon>
        <taxon>Lentzea</taxon>
    </lineage>
</organism>
<keyword evidence="2" id="KW-1185">Reference proteome</keyword>
<sequence>MLVMDHFHRIEYRRRRPDGALDLEQVEEVQDHGWYIKEGEEWRRRYTLECACDFLRRTETKPGTFAISVWRDGARVCTVAMEWRPTKG</sequence>
<evidence type="ECO:0000313" key="2">
    <source>
        <dbReference type="Proteomes" id="UP001595690"/>
    </source>
</evidence>
<gene>
    <name evidence="1" type="ORF">ACFOWZ_14775</name>
</gene>
<name>A0ABV8BU09_9PSEU</name>
<comment type="caution">
    <text evidence="1">The sequence shown here is derived from an EMBL/GenBank/DDBJ whole genome shotgun (WGS) entry which is preliminary data.</text>
</comment>
<reference evidence="2" key="1">
    <citation type="journal article" date="2019" name="Int. J. Syst. Evol. Microbiol.">
        <title>The Global Catalogue of Microorganisms (GCM) 10K type strain sequencing project: providing services to taxonomists for standard genome sequencing and annotation.</title>
        <authorList>
            <consortium name="The Broad Institute Genomics Platform"/>
            <consortium name="The Broad Institute Genome Sequencing Center for Infectious Disease"/>
            <person name="Wu L."/>
            <person name="Ma J."/>
        </authorList>
    </citation>
    <scope>NUCLEOTIDE SEQUENCE [LARGE SCALE GENOMIC DNA]</scope>
    <source>
        <strain evidence="2">CGMCC 4.7405</strain>
    </source>
</reference>
<evidence type="ECO:0000313" key="1">
    <source>
        <dbReference type="EMBL" id="MFC3892741.1"/>
    </source>
</evidence>
<dbReference type="EMBL" id="JBHRZI010000011">
    <property type="protein sequence ID" value="MFC3892741.1"/>
    <property type="molecule type" value="Genomic_DNA"/>
</dbReference>
<proteinExistence type="predicted"/>
<accession>A0ABV8BU09</accession>